<protein>
    <submittedName>
        <fullName evidence="8">Phosphotransferase system EIIB/cysteine, phosphorylation site</fullName>
    </submittedName>
</protein>
<dbReference type="InterPro" id="IPR018113">
    <property type="entry name" value="PTrfase_EIIB_Cys"/>
</dbReference>
<dbReference type="GO" id="GO:0005886">
    <property type="term" value="C:plasma membrane"/>
    <property type="evidence" value="ECO:0007669"/>
    <property type="project" value="TreeGrafter"/>
</dbReference>
<dbReference type="GO" id="GO:0009401">
    <property type="term" value="P:phosphoenolpyruvate-dependent sugar phosphotransferase system"/>
    <property type="evidence" value="ECO:0007669"/>
    <property type="project" value="UniProtKB-KW"/>
</dbReference>
<dbReference type="Gene3D" id="3.30.1360.60">
    <property type="entry name" value="Glucose permease domain IIB"/>
    <property type="match status" value="4"/>
</dbReference>
<sequence>MKDNKKDIKFILPLSLLGGRKNIVKVNNCATRLRLEVKDADKVNAEEIKKYYPAVQKISDTEVHIVVGTNAGLLAESLEKILASDDSSDNMALQLIPLLGNRENIVKVNNCATRLRLEVKDMSKVNAEEIKKYYPAVQKISDREVHIVVGTNVFSLAEELEKILNIANTSSDENNNENNYGSRAWSIIPLLGGIENIEKVNNCATRLRLNIKDMNKVNTDEIKKYYPAVQKISDTEVHIVVGTDASLLADALRKLLDSQKVKTVLLLPLLGGIENIVKVNNCATRLRLNVKDMSKVDTDEIKKYYPAVEKINNNEVHIVVGTDANLLADELKKFVL</sequence>
<feature type="active site" description="Phosphocysteine intermediate; for EIIB activity" evidence="6">
    <location>
        <position position="203"/>
    </location>
</feature>
<dbReference type="GO" id="GO:0090563">
    <property type="term" value="F:protein-phosphocysteine-sugar phosphotransferase activity"/>
    <property type="evidence" value="ECO:0007669"/>
    <property type="project" value="TreeGrafter"/>
</dbReference>
<dbReference type="PROSITE" id="PS01035">
    <property type="entry name" value="PTS_EIIB_TYPE_1_CYS"/>
    <property type="match status" value="4"/>
</dbReference>
<evidence type="ECO:0000256" key="4">
    <source>
        <dbReference type="ARBA" id="ARBA00022683"/>
    </source>
</evidence>
<evidence type="ECO:0000256" key="5">
    <source>
        <dbReference type="ARBA" id="ARBA00022777"/>
    </source>
</evidence>
<dbReference type="GO" id="GO:0015764">
    <property type="term" value="P:N-acetylglucosamine transport"/>
    <property type="evidence" value="ECO:0007669"/>
    <property type="project" value="TreeGrafter"/>
</dbReference>
<dbReference type="EMBL" id="CP001959">
    <property type="protein sequence ID" value="ADG70394.1"/>
    <property type="molecule type" value="Genomic_DNA"/>
</dbReference>
<evidence type="ECO:0000256" key="3">
    <source>
        <dbReference type="ARBA" id="ARBA00022679"/>
    </source>
</evidence>
<dbReference type="HOGENOM" id="CLU_846405_0_0_12"/>
<keyword evidence="1" id="KW-0813">Transport</keyword>
<evidence type="ECO:0000259" key="7">
    <source>
        <dbReference type="PROSITE" id="PS51098"/>
    </source>
</evidence>
<dbReference type="PANTHER" id="PTHR30009:SF4">
    <property type="entry name" value="PTS SYSTEM N-ACETYLGLUCOSAMINE-SPECIFIC EIICBA COMPONENT"/>
    <property type="match status" value="1"/>
</dbReference>
<proteinExistence type="predicted"/>
<keyword evidence="4" id="KW-0598">Phosphotransferase system</keyword>
<evidence type="ECO:0000256" key="1">
    <source>
        <dbReference type="ARBA" id="ARBA00022448"/>
    </source>
</evidence>
<keyword evidence="3 8" id="KW-0808">Transferase</keyword>
<evidence type="ECO:0000256" key="6">
    <source>
        <dbReference type="PROSITE-ProRule" id="PRU00421"/>
    </source>
</evidence>
<evidence type="ECO:0000313" key="9">
    <source>
        <dbReference type="Proteomes" id="UP000001915"/>
    </source>
</evidence>
<dbReference type="GO" id="GO:0008982">
    <property type="term" value="F:protein-N(PI)-phosphohistidine-sugar phosphotransferase activity"/>
    <property type="evidence" value="ECO:0007669"/>
    <property type="project" value="InterPro"/>
</dbReference>
<dbReference type="InterPro" id="IPR050429">
    <property type="entry name" value="PTS_Glucose_EIICBA"/>
</dbReference>
<dbReference type="Pfam" id="PF00367">
    <property type="entry name" value="PTS_EIIB"/>
    <property type="match status" value="4"/>
</dbReference>
<dbReference type="eggNOG" id="COG1264">
    <property type="taxonomic scope" value="Bacteria"/>
</dbReference>
<evidence type="ECO:0000256" key="2">
    <source>
        <dbReference type="ARBA" id="ARBA00022597"/>
    </source>
</evidence>
<dbReference type="PANTHER" id="PTHR30009">
    <property type="entry name" value="CYTOCHROME C-TYPE SYNTHESIS PROTEIN AND PTS TRANSMEMBRANE COMPONENT"/>
    <property type="match status" value="1"/>
</dbReference>
<accession>D5U5C7</accession>
<dbReference type="PROSITE" id="PS51098">
    <property type="entry name" value="PTS_EIIB_TYPE_1"/>
    <property type="match status" value="4"/>
</dbReference>
<feature type="active site" description="Phosphocysteine intermediate; for EIIB activity" evidence="6">
    <location>
        <position position="111"/>
    </location>
</feature>
<feature type="active site" description="Phosphocysteine intermediate; for EIIB activity" evidence="6">
    <location>
        <position position="282"/>
    </location>
</feature>
<keyword evidence="5" id="KW-0418">Kinase</keyword>
<keyword evidence="2" id="KW-0762">Sugar transport</keyword>
<evidence type="ECO:0000313" key="8">
    <source>
        <dbReference type="EMBL" id="ADG70394.1"/>
    </source>
</evidence>
<organism evidence="8 9">
    <name type="scientific">Brachyspira murdochii (strain ATCC 51284 / DSM 12563 / 56-150)</name>
    <name type="common">Serpulina murdochii</name>
    <dbReference type="NCBI Taxonomy" id="526224"/>
    <lineage>
        <taxon>Bacteria</taxon>
        <taxon>Pseudomonadati</taxon>
        <taxon>Spirochaetota</taxon>
        <taxon>Spirochaetia</taxon>
        <taxon>Brachyspirales</taxon>
        <taxon>Brachyspiraceae</taxon>
        <taxon>Brachyspira</taxon>
    </lineage>
</organism>
<dbReference type="OrthoDB" id="306571at2"/>
<name>D5U5C7_BRAM5</name>
<feature type="domain" description="PTS EIIB type-1" evidence="7">
    <location>
        <begin position="7"/>
        <end position="88"/>
    </location>
</feature>
<dbReference type="KEGG" id="brm:Bmur_0288"/>
<feature type="domain" description="PTS EIIB type-1" evidence="7">
    <location>
        <begin position="89"/>
        <end position="170"/>
    </location>
</feature>
<dbReference type="Proteomes" id="UP000001915">
    <property type="component" value="Chromosome"/>
</dbReference>
<dbReference type="InterPro" id="IPR036878">
    <property type="entry name" value="Glu_permease_IIB"/>
</dbReference>
<dbReference type="STRING" id="526224.Bmur_0288"/>
<dbReference type="SUPFAM" id="SSF55604">
    <property type="entry name" value="Glucose permease domain IIB"/>
    <property type="match status" value="4"/>
</dbReference>
<dbReference type="RefSeq" id="WP_013112822.1">
    <property type="nucleotide sequence ID" value="NC_014150.1"/>
</dbReference>
<dbReference type="AlphaFoldDB" id="D5U5C7"/>
<reference evidence="8 9" key="1">
    <citation type="journal article" date="2010" name="Stand. Genomic Sci.">
        <title>Complete genome sequence of Brachyspira murdochii type strain (56-150).</title>
        <authorList>
            <person name="Pati A."/>
            <person name="Sikorski J."/>
            <person name="Gronow S."/>
            <person name="Munk C."/>
            <person name="Lapidus A."/>
            <person name="Copeland A."/>
            <person name="Glavina Del Tio T."/>
            <person name="Nolan M."/>
            <person name="Lucas S."/>
            <person name="Chen F."/>
            <person name="Tice H."/>
            <person name="Cheng J.F."/>
            <person name="Han C."/>
            <person name="Detter J.C."/>
            <person name="Bruce D."/>
            <person name="Tapia R."/>
            <person name="Goodwin L."/>
            <person name="Pitluck S."/>
            <person name="Liolios K."/>
            <person name="Ivanova N."/>
            <person name="Mavromatis K."/>
            <person name="Mikhailova N."/>
            <person name="Chen A."/>
            <person name="Palaniappan K."/>
            <person name="Land M."/>
            <person name="Hauser L."/>
            <person name="Chang Y.J."/>
            <person name="Jeffries C.D."/>
            <person name="Spring S."/>
            <person name="Rohde M."/>
            <person name="Goker M."/>
            <person name="Bristow J."/>
            <person name="Eisen J.A."/>
            <person name="Markowitz V."/>
            <person name="Hugenholtz P."/>
            <person name="Kyrpides N.C."/>
            <person name="Klenk H.P."/>
        </authorList>
    </citation>
    <scope>NUCLEOTIDE SEQUENCE [LARGE SCALE GENOMIC DNA]</scope>
    <source>
        <strain evidence="9">ATCC 51284 / DSM 12563 / 56-150</strain>
    </source>
</reference>
<dbReference type="GO" id="GO:0016301">
    <property type="term" value="F:kinase activity"/>
    <property type="evidence" value="ECO:0007669"/>
    <property type="project" value="UniProtKB-KW"/>
</dbReference>
<feature type="active site" description="Phosphocysteine intermediate; for EIIB activity" evidence="6">
    <location>
        <position position="29"/>
    </location>
</feature>
<dbReference type="InterPro" id="IPR001996">
    <property type="entry name" value="PTS_IIB_1"/>
</dbReference>
<feature type="domain" description="PTS EIIB type-1" evidence="7">
    <location>
        <begin position="260"/>
        <end position="336"/>
    </location>
</feature>
<gene>
    <name evidence="8" type="ordered locus">Bmur_0288</name>
</gene>
<feature type="domain" description="PTS EIIB type-1" evidence="7">
    <location>
        <begin position="181"/>
        <end position="262"/>
    </location>
</feature>